<keyword evidence="4" id="KW-1185">Reference proteome</keyword>
<accession>A0ABQ9FUV8</accession>
<dbReference type="Proteomes" id="UP001217089">
    <property type="component" value="Unassembled WGS sequence"/>
</dbReference>
<feature type="signal peptide" evidence="2">
    <location>
        <begin position="1"/>
        <end position="17"/>
    </location>
</feature>
<proteinExistence type="predicted"/>
<protein>
    <submittedName>
        <fullName evidence="3">Uncharacterized protein</fullName>
    </submittedName>
</protein>
<evidence type="ECO:0000313" key="3">
    <source>
        <dbReference type="EMBL" id="KAJ8321052.1"/>
    </source>
</evidence>
<feature type="region of interest" description="Disordered" evidence="1">
    <location>
        <begin position="88"/>
        <end position="173"/>
    </location>
</feature>
<evidence type="ECO:0000313" key="4">
    <source>
        <dbReference type="Proteomes" id="UP001217089"/>
    </source>
</evidence>
<evidence type="ECO:0000256" key="2">
    <source>
        <dbReference type="SAM" id="SignalP"/>
    </source>
</evidence>
<name>A0ABQ9FUV8_TEGGR</name>
<organism evidence="3 4">
    <name type="scientific">Tegillarca granosa</name>
    <name type="common">Malaysian cockle</name>
    <name type="synonym">Anadara granosa</name>
    <dbReference type="NCBI Taxonomy" id="220873"/>
    <lineage>
        <taxon>Eukaryota</taxon>
        <taxon>Metazoa</taxon>
        <taxon>Spiralia</taxon>
        <taxon>Lophotrochozoa</taxon>
        <taxon>Mollusca</taxon>
        <taxon>Bivalvia</taxon>
        <taxon>Autobranchia</taxon>
        <taxon>Pteriomorphia</taxon>
        <taxon>Arcoida</taxon>
        <taxon>Arcoidea</taxon>
        <taxon>Arcidae</taxon>
        <taxon>Tegillarca</taxon>
    </lineage>
</organism>
<feature type="chain" id="PRO_5045362518" evidence="2">
    <location>
        <begin position="18"/>
        <end position="334"/>
    </location>
</feature>
<feature type="compositionally biased region" description="Basic and acidic residues" evidence="1">
    <location>
        <begin position="97"/>
        <end position="147"/>
    </location>
</feature>
<gene>
    <name evidence="3" type="ORF">KUTeg_002639</name>
</gene>
<evidence type="ECO:0000256" key="1">
    <source>
        <dbReference type="SAM" id="MobiDB-lite"/>
    </source>
</evidence>
<feature type="compositionally biased region" description="Pro residues" evidence="1">
    <location>
        <begin position="148"/>
        <end position="173"/>
    </location>
</feature>
<reference evidence="3 4" key="1">
    <citation type="submission" date="2022-12" db="EMBL/GenBank/DDBJ databases">
        <title>Chromosome-level genome of Tegillarca granosa.</title>
        <authorList>
            <person name="Kim J."/>
        </authorList>
    </citation>
    <scope>NUCLEOTIDE SEQUENCE [LARGE SCALE GENOMIC DNA]</scope>
    <source>
        <strain evidence="3">Teg-2019</strain>
        <tissue evidence="3">Adductor muscle</tissue>
    </source>
</reference>
<sequence>MIILSLPLTCIVLQVLYQNQQEKDTLMYLKAFVAQDNIACNKGGEYCNPEILKCFYKMTFQFQLFESTRMNILQSFIRMAINILLRLPQSNPPEQPQHTDRYPPETPQHTDRYPPEIPPHADRYPPELPKRTDRYPPERPQHTDRYPPEPTPPANQYPPEPTPPADRYPPPAKPTKPECFYDDQCTLGHKCLDYECIPECISDDHCFPGKRCIKYRCECSNNEHCGDGFYCNRRDYRCYESTTKTTPSPPTKQKPKPIKQCPVCEALDHSGRCISVITMVTKYVMTFKQNNVSADQGILETLTESVKEYGIKHQEENQVSISCNVIKEKPRCQM</sequence>
<keyword evidence="2" id="KW-0732">Signal</keyword>
<comment type="caution">
    <text evidence="3">The sequence shown here is derived from an EMBL/GenBank/DDBJ whole genome shotgun (WGS) entry which is preliminary data.</text>
</comment>
<dbReference type="EMBL" id="JARBDR010000141">
    <property type="protein sequence ID" value="KAJ8321052.1"/>
    <property type="molecule type" value="Genomic_DNA"/>
</dbReference>